<keyword evidence="2" id="KW-0229">DNA integration</keyword>
<evidence type="ECO:0000259" key="5">
    <source>
        <dbReference type="PROSITE" id="PS51898"/>
    </source>
</evidence>
<evidence type="ECO:0000313" key="7">
    <source>
        <dbReference type="Proteomes" id="UP000290660"/>
    </source>
</evidence>
<dbReference type="GO" id="GO:0015074">
    <property type="term" value="P:DNA integration"/>
    <property type="evidence" value="ECO:0007669"/>
    <property type="project" value="UniProtKB-KW"/>
</dbReference>
<dbReference type="InterPro" id="IPR002104">
    <property type="entry name" value="Integrase_catalytic"/>
</dbReference>
<dbReference type="AlphaFoldDB" id="A0A3V8I448"/>
<name>A0A3V8I448_SALER</name>
<evidence type="ECO:0000313" key="6">
    <source>
        <dbReference type="EMBL" id="RXQ26423.1"/>
    </source>
</evidence>
<evidence type="ECO:0000256" key="4">
    <source>
        <dbReference type="ARBA" id="ARBA00023172"/>
    </source>
</evidence>
<reference evidence="6 7" key="1">
    <citation type="submission" date="2018-12" db="EMBL/GenBank/DDBJ databases">
        <title>Identification of serotype of rogose Salmonella by whole genome sequencing.</title>
        <authorList>
            <person name="Sacchi C.T."/>
            <person name="Goncalves C.R."/>
            <person name="Tiba-Casas M.R."/>
        </authorList>
    </citation>
    <scope>NUCLEOTIDE SEQUENCE [LARGE SCALE GENOMIC DNA]</scope>
    <source>
        <strain evidence="6 7">169_17</strain>
    </source>
</reference>
<dbReference type="PROSITE" id="PS51898">
    <property type="entry name" value="TYR_RECOMBINASE"/>
    <property type="match status" value="1"/>
</dbReference>
<evidence type="ECO:0000256" key="2">
    <source>
        <dbReference type="ARBA" id="ARBA00022908"/>
    </source>
</evidence>
<dbReference type="Pfam" id="PF00589">
    <property type="entry name" value="Phage_integrase"/>
    <property type="match status" value="1"/>
</dbReference>
<organism evidence="6 7">
    <name type="scientific">Salmonella enterica</name>
    <name type="common">Salmonella choleraesuis</name>
    <dbReference type="NCBI Taxonomy" id="28901"/>
    <lineage>
        <taxon>Bacteria</taxon>
        <taxon>Pseudomonadati</taxon>
        <taxon>Pseudomonadota</taxon>
        <taxon>Gammaproteobacteria</taxon>
        <taxon>Enterobacterales</taxon>
        <taxon>Enterobacteriaceae</taxon>
        <taxon>Salmonella</taxon>
    </lineage>
</organism>
<keyword evidence="4" id="KW-0233">DNA recombination</keyword>
<dbReference type="SUPFAM" id="SSF56349">
    <property type="entry name" value="DNA breaking-rejoining enzymes"/>
    <property type="match status" value="1"/>
</dbReference>
<protein>
    <submittedName>
        <fullName evidence="6">Site-specific integrase</fullName>
    </submittedName>
</protein>
<dbReference type="InterPro" id="IPR011010">
    <property type="entry name" value="DNA_brk_join_enz"/>
</dbReference>
<dbReference type="InterPro" id="IPR050090">
    <property type="entry name" value="Tyrosine_recombinase_XerCD"/>
</dbReference>
<keyword evidence="3" id="KW-0238">DNA-binding</keyword>
<evidence type="ECO:0000256" key="3">
    <source>
        <dbReference type="ARBA" id="ARBA00023125"/>
    </source>
</evidence>
<proteinExistence type="inferred from homology"/>
<dbReference type="Gene3D" id="1.10.443.10">
    <property type="entry name" value="Intergrase catalytic core"/>
    <property type="match status" value="1"/>
</dbReference>
<gene>
    <name evidence="6" type="ORF">EI538_21575</name>
</gene>
<dbReference type="CDD" id="cd00397">
    <property type="entry name" value="DNA_BRE_C"/>
    <property type="match status" value="1"/>
</dbReference>
<comment type="caution">
    <text evidence="6">The sequence shown here is derived from an EMBL/GenBank/DDBJ whole genome shotgun (WGS) entry which is preliminary data.</text>
</comment>
<dbReference type="EMBL" id="RSEO01000036">
    <property type="protein sequence ID" value="RXQ26423.1"/>
    <property type="molecule type" value="Genomic_DNA"/>
</dbReference>
<dbReference type="GO" id="GO:0003677">
    <property type="term" value="F:DNA binding"/>
    <property type="evidence" value="ECO:0007669"/>
    <property type="project" value="UniProtKB-KW"/>
</dbReference>
<dbReference type="GO" id="GO:0006310">
    <property type="term" value="P:DNA recombination"/>
    <property type="evidence" value="ECO:0007669"/>
    <property type="project" value="UniProtKB-KW"/>
</dbReference>
<sequence length="427" mass="50230">MQKKFAKKNLYVTPDKKHYKLGGYMVIGINSFLLDSGERYCLIVNKENGQPLYYSNLYLTTQIRNRGYSISTIESIAVNIALFYRFLNERNISIEDDFLEHKYLSNEDIDRLAIFMSQKFLLKKKQNKKQYASKYTLSRRLSNIAGYLFWLASILIKSHNQTNLALKMVNAIKARRPRNNQKFNNWEEDEECINELAINRIMELIDPNSKENPYLPYVRERNQLLIIMLYELGIRCGELLNVRISDIDFRKNRLRIERRADEKSDPRIKQPLVKTLDRTLPLSKYLIGKLYNYIFNRRSLAMGKSDYLFVSCKPGSNQGNPLSISGYHKVISQLAMSDPLLKGLKGHQFRHTWNYNFSKLMDSQNPKISEREQEIMREYLMGWKRGSGTAAVYNKRFIKEKANEASVKLQEQLNVNRRNKYDTKSNT</sequence>
<dbReference type="InterPro" id="IPR013762">
    <property type="entry name" value="Integrase-like_cat_sf"/>
</dbReference>
<feature type="domain" description="Tyr recombinase" evidence="5">
    <location>
        <begin position="188"/>
        <end position="406"/>
    </location>
</feature>
<dbReference type="Proteomes" id="UP000290660">
    <property type="component" value="Unassembled WGS sequence"/>
</dbReference>
<evidence type="ECO:0000256" key="1">
    <source>
        <dbReference type="ARBA" id="ARBA00008857"/>
    </source>
</evidence>
<comment type="similarity">
    <text evidence="1">Belongs to the 'phage' integrase family.</text>
</comment>
<accession>A0A3V8I448</accession>
<dbReference type="PANTHER" id="PTHR30349">
    <property type="entry name" value="PHAGE INTEGRASE-RELATED"/>
    <property type="match status" value="1"/>
</dbReference>
<dbReference type="PANTHER" id="PTHR30349:SF41">
    <property type="entry name" value="INTEGRASE_RECOMBINASE PROTEIN MJ0367-RELATED"/>
    <property type="match status" value="1"/>
</dbReference>